<reference evidence="2" key="1">
    <citation type="submission" date="2016-10" db="EMBL/GenBank/DDBJ databases">
        <authorList>
            <person name="de Groot N.N."/>
        </authorList>
    </citation>
    <scope>NUCLEOTIDE SEQUENCE</scope>
</reference>
<sequence>MRLTQYEINSIKKAFQETFESGEVYLFGSRVDDSKRGGDIDLFIDLPYKLDIKELLDKKSKFKLALYDTIGEQKIDVVFSKDKNRSIEKEALKTGVLL</sequence>
<evidence type="ECO:0000313" key="2">
    <source>
        <dbReference type="EMBL" id="SFV75968.1"/>
    </source>
</evidence>
<name>A0A1W1D5V5_9ZZZZ</name>
<dbReference type="EMBL" id="FPHP01000048">
    <property type="protein sequence ID" value="SFV75968.1"/>
    <property type="molecule type" value="Genomic_DNA"/>
</dbReference>
<protein>
    <recommendedName>
        <fullName evidence="1">Polymerase beta nucleotidyltransferase domain-containing protein</fullName>
    </recommendedName>
</protein>
<evidence type="ECO:0000259" key="1">
    <source>
        <dbReference type="Pfam" id="PF18765"/>
    </source>
</evidence>
<dbReference type="SUPFAM" id="SSF81301">
    <property type="entry name" value="Nucleotidyltransferase"/>
    <property type="match status" value="1"/>
</dbReference>
<organism evidence="2">
    <name type="scientific">hydrothermal vent metagenome</name>
    <dbReference type="NCBI Taxonomy" id="652676"/>
    <lineage>
        <taxon>unclassified sequences</taxon>
        <taxon>metagenomes</taxon>
        <taxon>ecological metagenomes</taxon>
    </lineage>
</organism>
<dbReference type="Gene3D" id="3.30.460.10">
    <property type="entry name" value="Beta Polymerase, domain 2"/>
    <property type="match status" value="1"/>
</dbReference>
<accession>A0A1W1D5V5</accession>
<dbReference type="InterPro" id="IPR041633">
    <property type="entry name" value="Polbeta"/>
</dbReference>
<feature type="domain" description="Polymerase beta nucleotidyltransferase" evidence="1">
    <location>
        <begin position="9"/>
        <end position="98"/>
    </location>
</feature>
<dbReference type="InterPro" id="IPR043519">
    <property type="entry name" value="NT_sf"/>
</dbReference>
<gene>
    <name evidence="2" type="ORF">MNB_SM-3-898</name>
</gene>
<dbReference type="AlphaFoldDB" id="A0A1W1D5V5"/>
<dbReference type="Pfam" id="PF18765">
    <property type="entry name" value="Polbeta"/>
    <property type="match status" value="1"/>
</dbReference>
<proteinExistence type="predicted"/>